<proteinExistence type="predicted"/>
<evidence type="ECO:0000313" key="1">
    <source>
        <dbReference type="EMBL" id="QHT05214.1"/>
    </source>
</evidence>
<dbReference type="EMBL" id="MN739451">
    <property type="protein sequence ID" value="QHT05214.1"/>
    <property type="molecule type" value="Genomic_DNA"/>
</dbReference>
<sequence>MFCSLRGILPSLKIQINHYSSNRYVFVIDHSYPLLSKLKQQNIATPRIIPLSGFPSSFSRNLLHPYSNHIVSKYASQYYKKATPYYGEFPFQFFPSEMIPCTRLIESVKHDKHSIIIYPEQITITDIEVDHIPHIIKICMDDKILESTFFQNDSRISKLEGINIYLFCDVTTMDRIITLYQWFDHCFFRNNYKNVNYIFVTGNLKNDQTSSIMIHNGRHHKLLSQYITLREVDTFVRHFIDTQ</sequence>
<dbReference type="AlphaFoldDB" id="A0A6C0CNG5"/>
<accession>A0A6C0CNG5</accession>
<name>A0A6C0CNG5_9ZZZZ</name>
<reference evidence="1" key="1">
    <citation type="journal article" date="2020" name="Nature">
        <title>Giant virus diversity and host interactions through global metagenomics.</title>
        <authorList>
            <person name="Schulz F."/>
            <person name="Roux S."/>
            <person name="Paez-Espino D."/>
            <person name="Jungbluth S."/>
            <person name="Walsh D.A."/>
            <person name="Denef V.J."/>
            <person name="McMahon K.D."/>
            <person name="Konstantinidis K.T."/>
            <person name="Eloe-Fadrosh E.A."/>
            <person name="Kyrpides N.C."/>
            <person name="Woyke T."/>
        </authorList>
    </citation>
    <scope>NUCLEOTIDE SEQUENCE</scope>
    <source>
        <strain evidence="1">GVMAG-M-3300021375-17</strain>
    </source>
</reference>
<protein>
    <submittedName>
        <fullName evidence="1">Uncharacterized protein</fullName>
    </submittedName>
</protein>
<organism evidence="1">
    <name type="scientific">viral metagenome</name>
    <dbReference type="NCBI Taxonomy" id="1070528"/>
    <lineage>
        <taxon>unclassified sequences</taxon>
        <taxon>metagenomes</taxon>
        <taxon>organismal metagenomes</taxon>
    </lineage>
</organism>